<name>A0A4Q4SVH7_9PEZI</name>
<keyword evidence="2" id="KW-1185">Reference proteome</keyword>
<dbReference type="EMBL" id="QJNU01001554">
    <property type="protein sequence ID" value="RYO75725.1"/>
    <property type="molecule type" value="Genomic_DNA"/>
</dbReference>
<evidence type="ECO:0008006" key="3">
    <source>
        <dbReference type="Google" id="ProtNLM"/>
    </source>
</evidence>
<evidence type="ECO:0000313" key="1">
    <source>
        <dbReference type="EMBL" id="RYO75725.1"/>
    </source>
</evidence>
<dbReference type="STRING" id="155417.A0A4Q4SVH7"/>
<comment type="caution">
    <text evidence="1">The sequence shown here is derived from an EMBL/GenBank/DDBJ whole genome shotgun (WGS) entry which is preliminary data.</text>
</comment>
<dbReference type="SUPFAM" id="SSF51905">
    <property type="entry name" value="FAD/NAD(P)-binding domain"/>
    <property type="match status" value="1"/>
</dbReference>
<reference evidence="1 2" key="1">
    <citation type="submission" date="2018-06" db="EMBL/GenBank/DDBJ databases">
        <title>Complete Genomes of Monosporascus.</title>
        <authorList>
            <person name="Robinson A.J."/>
            <person name="Natvig D.O."/>
        </authorList>
    </citation>
    <scope>NUCLEOTIDE SEQUENCE [LARGE SCALE GENOMIC DNA]</scope>
    <source>
        <strain evidence="1 2">CBS 110550</strain>
    </source>
</reference>
<dbReference type="InterPro" id="IPR036188">
    <property type="entry name" value="FAD/NAD-bd_sf"/>
</dbReference>
<dbReference type="Gene3D" id="3.50.50.60">
    <property type="entry name" value="FAD/NAD(P)-binding domain"/>
    <property type="match status" value="1"/>
</dbReference>
<organism evidence="1 2">
    <name type="scientific">Monosporascus ibericus</name>
    <dbReference type="NCBI Taxonomy" id="155417"/>
    <lineage>
        <taxon>Eukaryota</taxon>
        <taxon>Fungi</taxon>
        <taxon>Dikarya</taxon>
        <taxon>Ascomycota</taxon>
        <taxon>Pezizomycotina</taxon>
        <taxon>Sordariomycetes</taxon>
        <taxon>Xylariomycetidae</taxon>
        <taxon>Xylariales</taxon>
        <taxon>Xylariales incertae sedis</taxon>
        <taxon>Monosporascus</taxon>
    </lineage>
</organism>
<dbReference type="AlphaFoldDB" id="A0A4Q4SVH7"/>
<sequence length="154" mass="16761">MLVPGLWVFPEGADIPESLLMNFGEFATPHGIEAALPTIFISTGLGVGNSPTGSRWTASSRRRAGTRDIYDAIATLLGDDDVLYSTTVVSSERDEDGVTVTVRNREDGSPTTIHAARLLTAIPPFVDLLGPFDFDWQEEAVFSQWSTRTSTPWS</sequence>
<protein>
    <recommendedName>
        <fullName evidence="3">Amine oxidase domain-containing protein</fullName>
    </recommendedName>
</protein>
<proteinExistence type="predicted"/>
<evidence type="ECO:0000313" key="2">
    <source>
        <dbReference type="Proteomes" id="UP000293360"/>
    </source>
</evidence>
<dbReference type="Proteomes" id="UP000293360">
    <property type="component" value="Unassembled WGS sequence"/>
</dbReference>
<gene>
    <name evidence="1" type="ORF">DL764_010339</name>
</gene>
<dbReference type="OrthoDB" id="68575at2759"/>
<accession>A0A4Q4SVH7</accession>